<dbReference type="RefSeq" id="WP_183488242.1">
    <property type="nucleotide sequence ID" value="NZ_JBHUOV010000002.1"/>
</dbReference>
<reference evidence="2" key="1">
    <citation type="journal article" date="2019" name="Int. J. Syst. Evol. Microbiol.">
        <title>The Global Catalogue of Microorganisms (GCM) 10K type strain sequencing project: providing services to taxonomists for standard genome sequencing and annotation.</title>
        <authorList>
            <consortium name="The Broad Institute Genomics Platform"/>
            <consortium name="The Broad Institute Genome Sequencing Center for Infectious Disease"/>
            <person name="Wu L."/>
            <person name="Ma J."/>
        </authorList>
    </citation>
    <scope>NUCLEOTIDE SEQUENCE [LARGE SCALE GENOMIC DNA]</scope>
    <source>
        <strain evidence="2">KCTC 32141</strain>
    </source>
</reference>
<dbReference type="Proteomes" id="UP001597533">
    <property type="component" value="Unassembled WGS sequence"/>
</dbReference>
<sequence length="166" mass="19059">MNILIQSSLNTLNKSRFLLLRLSDEQFGNLSVSPYYSSIGSHIRHILDFYACIFSESQNEIDLTARDRNLDVETYCETAICYLDNIVQKLQKLNDLELDREIVVIDDLGLGKAKLKYTFSALLAQANSHTIHHYAIINYILDRLNIVMDDENFGYNPTTPKHVVTE</sequence>
<dbReference type="SUPFAM" id="SSF109854">
    <property type="entry name" value="DinB/YfiT-like putative metalloenzymes"/>
    <property type="match status" value="1"/>
</dbReference>
<comment type="caution">
    <text evidence="1">The sequence shown here is derived from an EMBL/GenBank/DDBJ whole genome shotgun (WGS) entry which is preliminary data.</text>
</comment>
<proteinExistence type="predicted"/>
<dbReference type="Gene3D" id="1.20.120.450">
    <property type="entry name" value="dinb family like domain"/>
    <property type="match status" value="1"/>
</dbReference>
<keyword evidence="2" id="KW-1185">Reference proteome</keyword>
<evidence type="ECO:0000313" key="1">
    <source>
        <dbReference type="EMBL" id="MFD2823929.1"/>
    </source>
</evidence>
<evidence type="ECO:0000313" key="2">
    <source>
        <dbReference type="Proteomes" id="UP001597533"/>
    </source>
</evidence>
<accession>A0ABW5WNA5</accession>
<protein>
    <submittedName>
        <fullName evidence="1">DinB family protein</fullName>
    </submittedName>
</protein>
<gene>
    <name evidence="1" type="ORF">ACFS5M_09625</name>
</gene>
<dbReference type="EMBL" id="JBHUOV010000002">
    <property type="protein sequence ID" value="MFD2823929.1"/>
    <property type="molecule type" value="Genomic_DNA"/>
</dbReference>
<name>A0ABW5WNA5_9FLAO</name>
<dbReference type="InterPro" id="IPR034660">
    <property type="entry name" value="DinB/YfiT-like"/>
</dbReference>
<organism evidence="1 2">
    <name type="scientific">Lacinutrix iliipiscaria</name>
    <dbReference type="NCBI Taxonomy" id="1230532"/>
    <lineage>
        <taxon>Bacteria</taxon>
        <taxon>Pseudomonadati</taxon>
        <taxon>Bacteroidota</taxon>
        <taxon>Flavobacteriia</taxon>
        <taxon>Flavobacteriales</taxon>
        <taxon>Flavobacteriaceae</taxon>
        <taxon>Lacinutrix</taxon>
    </lineage>
</organism>